<sequence>MTEFKAKKLRILICENQVTLAPSNVYQSRFLYSDFRLDQMLDIPCFVQECNKTQLPAATVKQTDQGREYFESEDWFRPFIKKIDDLINTNPEFLKPFDVCVETQCFFKTLDAMGSPPSLYGLFERKLRGRNPSNLKQRVELLNEFIELLREELNKPAVKEAIQNREKQHKENFTSCKLLVSKLFQKYGQLGVVHIDFAYTPDQQDLQHNHPTDLKQRFHGPYQFERLKQQIDQLLENRRRNKTLKQIKGYLFYFGHSLKKGCFVKVIFFLDGNTCQAEDYVKYLSKYWSRLTNQQGCTYFCDGDSSQSPTGISLIKETDKEQRENLMLSIQYYCQLEQFFRLKYLGENSYKRLQMSQPPVISKGKVKASGLNQNLNVKKGK</sequence>
<name>A0AAP1QV99_ACIBA</name>
<dbReference type="EMBL" id="JACZEI010000003">
    <property type="protein sequence ID" value="MBE0329415.1"/>
    <property type="molecule type" value="Genomic_DNA"/>
</dbReference>
<gene>
    <name evidence="1" type="ORF">IHV20_04485</name>
</gene>
<evidence type="ECO:0000313" key="2">
    <source>
        <dbReference type="Proteomes" id="UP000655940"/>
    </source>
</evidence>
<proteinExistence type="predicted"/>
<comment type="caution">
    <text evidence="1">The sequence shown here is derived from an EMBL/GenBank/DDBJ whole genome shotgun (WGS) entry which is preliminary data.</text>
</comment>
<evidence type="ECO:0000313" key="1">
    <source>
        <dbReference type="EMBL" id="MBE0329415.1"/>
    </source>
</evidence>
<reference evidence="1" key="1">
    <citation type="submission" date="2020-09" db="EMBL/GenBank/DDBJ databases">
        <title>Distribution of Beta-Lactamase Producing Gram-Negative Bacterial Isolates in Isabela River of Santo Domingo, Dominican Republic.</title>
        <authorList>
            <person name="Calderon V."/>
            <person name="Bonnelly R."/>
            <person name="Del Rosario C."/>
            <person name="Duarte A."/>
            <person name="Barauna R."/>
            <person name="Juca Ramos R.T."/>
            <person name="Perdomo O.P."/>
            <person name="Rodriguez De Francisco L.E."/>
            <person name="Franco De Los Santos E.F."/>
        </authorList>
    </citation>
    <scope>NUCLEOTIDE SEQUENCE</scope>
    <source>
        <strain evidence="1">INTEC_BI15</strain>
    </source>
</reference>
<dbReference type="AlphaFoldDB" id="A0AAP1QV99"/>
<dbReference type="Proteomes" id="UP000655940">
    <property type="component" value="Unassembled WGS sequence"/>
</dbReference>
<dbReference type="RefSeq" id="WP_032061273.1">
    <property type="nucleotide sequence ID" value="NZ_CP040080.1"/>
</dbReference>
<evidence type="ECO:0008006" key="3">
    <source>
        <dbReference type="Google" id="ProtNLM"/>
    </source>
</evidence>
<protein>
    <recommendedName>
        <fullName evidence="3">Inovirus Gp2 family protein</fullName>
    </recommendedName>
</protein>
<accession>A0AAP1QV99</accession>
<organism evidence="1 2">
    <name type="scientific">Acinetobacter baumannii</name>
    <dbReference type="NCBI Taxonomy" id="470"/>
    <lineage>
        <taxon>Bacteria</taxon>
        <taxon>Pseudomonadati</taxon>
        <taxon>Pseudomonadota</taxon>
        <taxon>Gammaproteobacteria</taxon>
        <taxon>Moraxellales</taxon>
        <taxon>Moraxellaceae</taxon>
        <taxon>Acinetobacter</taxon>
        <taxon>Acinetobacter calcoaceticus/baumannii complex</taxon>
    </lineage>
</organism>